<dbReference type="EMBL" id="KZ502115">
    <property type="protein sequence ID" value="PKU83364.1"/>
    <property type="molecule type" value="Genomic_DNA"/>
</dbReference>
<evidence type="ECO:0000313" key="1">
    <source>
        <dbReference type="EMBL" id="PKU83364.1"/>
    </source>
</evidence>
<dbReference type="Proteomes" id="UP000233837">
    <property type="component" value="Unassembled WGS sequence"/>
</dbReference>
<organism evidence="1 2">
    <name type="scientific">Dendrobium catenatum</name>
    <dbReference type="NCBI Taxonomy" id="906689"/>
    <lineage>
        <taxon>Eukaryota</taxon>
        <taxon>Viridiplantae</taxon>
        <taxon>Streptophyta</taxon>
        <taxon>Embryophyta</taxon>
        <taxon>Tracheophyta</taxon>
        <taxon>Spermatophyta</taxon>
        <taxon>Magnoliopsida</taxon>
        <taxon>Liliopsida</taxon>
        <taxon>Asparagales</taxon>
        <taxon>Orchidaceae</taxon>
        <taxon>Epidendroideae</taxon>
        <taxon>Malaxideae</taxon>
        <taxon>Dendrobiinae</taxon>
        <taxon>Dendrobium</taxon>
    </lineage>
</organism>
<keyword evidence="2" id="KW-1185">Reference proteome</keyword>
<reference evidence="1 2" key="2">
    <citation type="journal article" date="2017" name="Nature">
        <title>The Apostasia genome and the evolution of orchids.</title>
        <authorList>
            <person name="Zhang G.Q."/>
            <person name="Liu K.W."/>
            <person name="Li Z."/>
            <person name="Lohaus R."/>
            <person name="Hsiao Y.Y."/>
            <person name="Niu S.C."/>
            <person name="Wang J.Y."/>
            <person name="Lin Y.C."/>
            <person name="Xu Q."/>
            <person name="Chen L.J."/>
            <person name="Yoshida K."/>
            <person name="Fujiwara S."/>
            <person name="Wang Z.W."/>
            <person name="Zhang Y.Q."/>
            <person name="Mitsuda N."/>
            <person name="Wang M."/>
            <person name="Liu G.H."/>
            <person name="Pecoraro L."/>
            <person name="Huang H.X."/>
            <person name="Xiao X.J."/>
            <person name="Lin M."/>
            <person name="Wu X.Y."/>
            <person name="Wu W.L."/>
            <person name="Chen Y.Y."/>
            <person name="Chang S.B."/>
            <person name="Sakamoto S."/>
            <person name="Ohme-Takagi M."/>
            <person name="Yagi M."/>
            <person name="Zeng S.J."/>
            <person name="Shen C.Y."/>
            <person name="Yeh C.M."/>
            <person name="Luo Y.B."/>
            <person name="Tsai W.C."/>
            <person name="Van de Peer Y."/>
            <person name="Liu Z.J."/>
        </authorList>
    </citation>
    <scope>NUCLEOTIDE SEQUENCE [LARGE SCALE GENOMIC DNA]</scope>
    <source>
        <tissue evidence="1">The whole plant</tissue>
    </source>
</reference>
<reference evidence="1 2" key="1">
    <citation type="journal article" date="2016" name="Sci. Rep.">
        <title>The Dendrobium catenatum Lindl. genome sequence provides insights into polysaccharide synthase, floral development and adaptive evolution.</title>
        <authorList>
            <person name="Zhang G.Q."/>
            <person name="Xu Q."/>
            <person name="Bian C."/>
            <person name="Tsai W.C."/>
            <person name="Yeh C.M."/>
            <person name="Liu K.W."/>
            <person name="Yoshida K."/>
            <person name="Zhang L.S."/>
            <person name="Chang S.B."/>
            <person name="Chen F."/>
            <person name="Shi Y."/>
            <person name="Su Y.Y."/>
            <person name="Zhang Y.Q."/>
            <person name="Chen L.J."/>
            <person name="Yin Y."/>
            <person name="Lin M."/>
            <person name="Huang H."/>
            <person name="Deng H."/>
            <person name="Wang Z.W."/>
            <person name="Zhu S.L."/>
            <person name="Zhao X."/>
            <person name="Deng C."/>
            <person name="Niu S.C."/>
            <person name="Huang J."/>
            <person name="Wang M."/>
            <person name="Liu G.H."/>
            <person name="Yang H.J."/>
            <person name="Xiao X.J."/>
            <person name="Hsiao Y.Y."/>
            <person name="Wu W.L."/>
            <person name="Chen Y.Y."/>
            <person name="Mitsuda N."/>
            <person name="Ohme-Takagi M."/>
            <person name="Luo Y.B."/>
            <person name="Van de Peer Y."/>
            <person name="Liu Z.J."/>
        </authorList>
    </citation>
    <scope>NUCLEOTIDE SEQUENCE [LARGE SCALE GENOMIC DNA]</scope>
    <source>
        <tissue evidence="1">The whole plant</tissue>
    </source>
</reference>
<gene>
    <name evidence="1" type="ORF">MA16_Dca023292</name>
</gene>
<dbReference type="AlphaFoldDB" id="A0A2I0X624"/>
<name>A0A2I0X624_9ASPA</name>
<evidence type="ECO:0000313" key="2">
    <source>
        <dbReference type="Proteomes" id="UP000233837"/>
    </source>
</evidence>
<protein>
    <submittedName>
        <fullName evidence="1">Uncharacterized protein</fullName>
    </submittedName>
</protein>
<accession>A0A2I0X624</accession>
<sequence length="93" mass="10096">MNLEVCGDIDKGVDDNLSLIPSGEFTLVSSHVEVVNNDVCDVNTMVLIDSSSGLVISSHGCPLVDFEVALSHKKEVSNVNVSLIDVLSYFFYF</sequence>
<proteinExistence type="predicted"/>